<dbReference type="EMBL" id="JANJQO010000632">
    <property type="protein sequence ID" value="KAJ2976012.1"/>
    <property type="molecule type" value="Genomic_DNA"/>
</dbReference>
<evidence type="ECO:0000313" key="2">
    <source>
        <dbReference type="Proteomes" id="UP001143910"/>
    </source>
</evidence>
<accession>A0ACC1N9P1</accession>
<protein>
    <submittedName>
        <fullName evidence="1">Uncharacterized protein</fullName>
    </submittedName>
</protein>
<comment type="caution">
    <text evidence="1">The sequence shown here is derived from an EMBL/GenBank/DDBJ whole genome shotgun (WGS) entry which is preliminary data.</text>
</comment>
<gene>
    <name evidence="1" type="ORF">NQ176_g5192</name>
</gene>
<proteinExistence type="predicted"/>
<sequence length="270" mass="30627">MSSEYEYSVVEYASSSLCTQELRALHQELKDLGGVCFDPLPRYQVFTDDMTNAFQDKIIVVARHGEKVVAFVSAVVIPIANLPDPVIHSGLTVIHPDHRRAYGVIQLLHYNLWMHLFSAYPHGFWMTCLAEVISSLVHMSKYAINVYPSPQWLSDHPSGEPGETQLLIAKEISAKHRGKMLISCDAEFEEQNFIFKGSNNHAAAHVFMKDTDDARHWHRDTAASAFYRRLFRRNEGDEVLQVGFMDPNYLADQAQKSAYKAAIARRASKL</sequence>
<name>A0ACC1N9P1_9HYPO</name>
<reference evidence="1" key="1">
    <citation type="submission" date="2022-08" db="EMBL/GenBank/DDBJ databases">
        <title>Genome Sequence of Lecanicillium fungicola.</title>
        <authorList>
            <person name="Buettner E."/>
        </authorList>
    </citation>
    <scope>NUCLEOTIDE SEQUENCE</scope>
    <source>
        <strain evidence="1">Babe33</strain>
    </source>
</reference>
<organism evidence="1 2">
    <name type="scientific">Zarea fungicola</name>
    <dbReference type="NCBI Taxonomy" id="93591"/>
    <lineage>
        <taxon>Eukaryota</taxon>
        <taxon>Fungi</taxon>
        <taxon>Dikarya</taxon>
        <taxon>Ascomycota</taxon>
        <taxon>Pezizomycotina</taxon>
        <taxon>Sordariomycetes</taxon>
        <taxon>Hypocreomycetidae</taxon>
        <taxon>Hypocreales</taxon>
        <taxon>Cordycipitaceae</taxon>
        <taxon>Zarea</taxon>
    </lineage>
</organism>
<keyword evidence="2" id="KW-1185">Reference proteome</keyword>
<dbReference type="Proteomes" id="UP001143910">
    <property type="component" value="Unassembled WGS sequence"/>
</dbReference>
<evidence type="ECO:0000313" key="1">
    <source>
        <dbReference type="EMBL" id="KAJ2976012.1"/>
    </source>
</evidence>